<evidence type="ECO:0008006" key="3">
    <source>
        <dbReference type="Google" id="ProtNLM"/>
    </source>
</evidence>
<dbReference type="OrthoDB" id="8584394at2"/>
<evidence type="ECO:0000313" key="2">
    <source>
        <dbReference type="Proteomes" id="UP000030121"/>
    </source>
</evidence>
<dbReference type="InterPro" id="IPR011990">
    <property type="entry name" value="TPR-like_helical_dom_sf"/>
</dbReference>
<dbReference type="InterPro" id="IPR011042">
    <property type="entry name" value="6-blade_b-propeller_TolB-like"/>
</dbReference>
<comment type="caution">
    <text evidence="1">The sequence shown here is derived from an EMBL/GenBank/DDBJ whole genome shotgun (WGS) entry which is preliminary data.</text>
</comment>
<sequence length="418" mass="47511">MKHQILALLTVFSFSAVGFSQSQRELYNQSTEAYKAKNYSLFLKLTEKLDSIRPLHPTFTYNLASAYALNNEKEKAVSVLEKLVLTNNKVDFEKDADFDNIRQSEAFQKVIQLKADLDKTVTNSQSVISLSEKDLHPESLQYLKKQKLWLASSIRQKKIVSFDFKTGKCSDWFTDSQFSTFAMKADAKGKYLWVATAVMPEMIGFSKEMEGKAAVLKIDIKTKKIVKRFAVEGGHVFGDLVLDKQGNVYISDSGQALIYKISDDKLSVWLDLKTEAFNLQGLTFNEDQSKLYIADYLKGILVIDVQNPQNKTWLKFPKGTTTKGIDGLTFYENSLFAIHNGVRPIRVIQYELSEKQDSISGFKVIDNNRPEFNEPALATVIKDTLYFFGNSPWTAYGKNGNLDLSKLENPMLFEFKLN</sequence>
<dbReference type="SUPFAM" id="SSF63825">
    <property type="entry name" value="YWTD domain"/>
    <property type="match status" value="1"/>
</dbReference>
<accession>A0A0A2M3I8</accession>
<reference evidence="1 2" key="1">
    <citation type="submission" date="2013-09" db="EMBL/GenBank/DDBJ databases">
        <authorList>
            <person name="Zeng Z."/>
            <person name="Chen C."/>
        </authorList>
    </citation>
    <scope>NUCLEOTIDE SEQUENCE [LARGE SCALE GENOMIC DNA]</scope>
    <source>
        <strain evidence="1 2">GH29-5</strain>
    </source>
</reference>
<evidence type="ECO:0000313" key="1">
    <source>
        <dbReference type="EMBL" id="KGO87167.1"/>
    </source>
</evidence>
<dbReference type="AlphaFoldDB" id="A0A0A2M3I8"/>
<dbReference type="STRING" id="1121899.GCA_000430025_01244"/>
<dbReference type="NCBIfam" id="NF047558">
    <property type="entry name" value="TPR_END_plus"/>
    <property type="match status" value="1"/>
</dbReference>
<dbReference type="RefSeq" id="WP_026981477.1">
    <property type="nucleotide sequence ID" value="NZ_JRLW01000020.1"/>
</dbReference>
<dbReference type="EMBL" id="JRLW01000020">
    <property type="protein sequence ID" value="KGO87167.1"/>
    <property type="molecule type" value="Genomic_DNA"/>
</dbReference>
<gene>
    <name evidence="1" type="ORF">Q764_13000</name>
</gene>
<proteinExistence type="predicted"/>
<dbReference type="eggNOG" id="COG3391">
    <property type="taxonomic scope" value="Bacteria"/>
</dbReference>
<name>A0A0A2M3I8_9FLAO</name>
<dbReference type="SUPFAM" id="SSF48452">
    <property type="entry name" value="TPR-like"/>
    <property type="match status" value="1"/>
</dbReference>
<dbReference type="Proteomes" id="UP000030121">
    <property type="component" value="Unassembled WGS sequence"/>
</dbReference>
<protein>
    <recommendedName>
        <fullName evidence="3">SMP-30/Gluconolactonase/LRE-like region domain-containing protein</fullName>
    </recommendedName>
</protein>
<organism evidence="1 2">
    <name type="scientific">Flavobacterium suncheonense GH29-5 = DSM 17707</name>
    <dbReference type="NCBI Taxonomy" id="1121899"/>
    <lineage>
        <taxon>Bacteria</taxon>
        <taxon>Pseudomonadati</taxon>
        <taxon>Bacteroidota</taxon>
        <taxon>Flavobacteriia</taxon>
        <taxon>Flavobacteriales</taxon>
        <taxon>Flavobacteriaceae</taxon>
        <taxon>Flavobacterium</taxon>
    </lineage>
</organism>
<keyword evidence="2" id="KW-1185">Reference proteome</keyword>
<dbReference type="Gene3D" id="2.120.10.30">
    <property type="entry name" value="TolB, C-terminal domain"/>
    <property type="match status" value="1"/>
</dbReference>